<evidence type="ECO:0000256" key="1">
    <source>
        <dbReference type="ARBA" id="ARBA00004477"/>
    </source>
</evidence>
<feature type="transmembrane region" description="Helical" evidence="10">
    <location>
        <begin position="401"/>
        <end position="418"/>
    </location>
</feature>
<keyword evidence="6 10" id="KW-1133">Transmembrane helix</keyword>
<feature type="transmembrane region" description="Helical" evidence="10">
    <location>
        <begin position="370"/>
        <end position="389"/>
    </location>
</feature>
<evidence type="ECO:0000256" key="9">
    <source>
        <dbReference type="ARBA" id="ARBA00045912"/>
    </source>
</evidence>
<dbReference type="PANTHER" id="PTHR13117:SF5">
    <property type="entry name" value="PROTEIN RFT1 HOMOLOG"/>
    <property type="match status" value="1"/>
</dbReference>
<dbReference type="GO" id="GO:0005789">
    <property type="term" value="C:endoplasmic reticulum membrane"/>
    <property type="evidence" value="ECO:0007669"/>
    <property type="project" value="UniProtKB-SubCell"/>
</dbReference>
<dbReference type="PANTHER" id="PTHR13117">
    <property type="entry name" value="ENDOPLASMIC RETICULUM MULTISPAN TRANSMEMBRANE PROTEIN-RELATED"/>
    <property type="match status" value="1"/>
</dbReference>
<evidence type="ECO:0000256" key="4">
    <source>
        <dbReference type="ARBA" id="ARBA00022692"/>
    </source>
</evidence>
<organism evidence="11 12">
    <name type="scientific">Tieghemiomyces parasiticus</name>
    <dbReference type="NCBI Taxonomy" id="78921"/>
    <lineage>
        <taxon>Eukaryota</taxon>
        <taxon>Fungi</taxon>
        <taxon>Fungi incertae sedis</taxon>
        <taxon>Zoopagomycota</taxon>
        <taxon>Kickxellomycotina</taxon>
        <taxon>Dimargaritomycetes</taxon>
        <taxon>Dimargaritales</taxon>
        <taxon>Dimargaritaceae</taxon>
        <taxon>Tieghemiomyces</taxon>
    </lineage>
</organism>
<comment type="similarity">
    <text evidence="3 10">Belongs to the RFT1 family.</text>
</comment>
<dbReference type="Pfam" id="PF04506">
    <property type="entry name" value="Rft-1"/>
    <property type="match status" value="1"/>
</dbReference>
<keyword evidence="10" id="KW-0813">Transport</keyword>
<comment type="function">
    <text evidence="9 10">Intramembrane glycolipid transporter that operates in the biosynthetic pathway of dolichol-linked oligosaccharides, the glycan precursors employed in protein asparagine (N)-glycosylation. The sequential addition of sugars to dolichol pyrophosphate produces dolichol-linked oligosaccharides containing fourteen sugars, including two GlcNAcs, nine mannoses and three glucoses. Once assembled, the oligosaccharide is transferred from the lipid to nascent proteins by oligosaccharyltransferases. The assembly of dolichol-linked oligosaccharides begins on the cytosolic side of the endoplasmic reticulum membrane and finishes in its lumen. RFT1 could mediate the translocation of the cytosolically oriented intermediate DolPP-GlcNAc2Man5, produced by ALG11, into the ER lumen where dolichol-linked oligosaccharides assembly continues. However, the intramembrane lipid transporter activity could not be confirmed in vitro.</text>
</comment>
<keyword evidence="5 10" id="KW-0256">Endoplasmic reticulum</keyword>
<dbReference type="InterPro" id="IPR007594">
    <property type="entry name" value="RFT1"/>
</dbReference>
<feature type="transmembrane region" description="Helical" evidence="10">
    <location>
        <begin position="235"/>
        <end position="260"/>
    </location>
</feature>
<gene>
    <name evidence="11" type="primary">RFT1_2</name>
    <name evidence="11" type="ORF">IWQ60_009907</name>
</gene>
<keyword evidence="4 10" id="KW-0812">Transmembrane</keyword>
<evidence type="ECO:0000313" key="12">
    <source>
        <dbReference type="Proteomes" id="UP001150569"/>
    </source>
</evidence>
<dbReference type="AlphaFoldDB" id="A0A9W7ZLH1"/>
<feature type="transmembrane region" description="Helical" evidence="10">
    <location>
        <begin position="304"/>
        <end position="323"/>
    </location>
</feature>
<feature type="transmembrane region" description="Helical" evidence="10">
    <location>
        <begin position="7"/>
        <end position="26"/>
    </location>
</feature>
<dbReference type="GO" id="GO:0006488">
    <property type="term" value="P:dolichol-linked oligosaccharide biosynthetic process"/>
    <property type="evidence" value="ECO:0007669"/>
    <property type="project" value="InterPro"/>
</dbReference>
<evidence type="ECO:0000256" key="7">
    <source>
        <dbReference type="ARBA" id="ARBA00023136"/>
    </source>
</evidence>
<evidence type="ECO:0000256" key="2">
    <source>
        <dbReference type="ARBA" id="ARBA00004922"/>
    </source>
</evidence>
<evidence type="ECO:0000313" key="11">
    <source>
        <dbReference type="EMBL" id="KAJ1911933.1"/>
    </source>
</evidence>
<comment type="subcellular location">
    <subcellularLocation>
        <location evidence="1 10">Endoplasmic reticulum membrane</location>
        <topology evidence="1 10">Multi-pass membrane protein</topology>
    </subcellularLocation>
</comment>
<evidence type="ECO:0000256" key="10">
    <source>
        <dbReference type="RuleBase" id="RU365067"/>
    </source>
</evidence>
<evidence type="ECO:0000256" key="5">
    <source>
        <dbReference type="ARBA" id="ARBA00022824"/>
    </source>
</evidence>
<proteinExistence type="inferred from homology"/>
<dbReference type="Proteomes" id="UP001150569">
    <property type="component" value="Unassembled WGS sequence"/>
</dbReference>
<keyword evidence="7 10" id="KW-0472">Membrane</keyword>
<name>A0A9W7ZLH1_9FUNG</name>
<feature type="transmembrane region" description="Helical" evidence="10">
    <location>
        <begin position="46"/>
        <end position="71"/>
    </location>
</feature>
<dbReference type="GO" id="GO:0034203">
    <property type="term" value="P:glycolipid translocation"/>
    <property type="evidence" value="ECO:0007669"/>
    <property type="project" value="TreeGrafter"/>
</dbReference>
<protein>
    <recommendedName>
        <fullName evidence="8 10">Man(5)GlcNAc(2)-PP-dolichol translocation protein RFT1</fullName>
    </recommendedName>
</protein>
<comment type="caution">
    <text evidence="10">Lacks conserved residue(s) required for the propagation of feature annotation.</text>
</comment>
<evidence type="ECO:0000256" key="6">
    <source>
        <dbReference type="ARBA" id="ARBA00022989"/>
    </source>
</evidence>
<evidence type="ECO:0000256" key="3">
    <source>
        <dbReference type="ARBA" id="ARBA00010288"/>
    </source>
</evidence>
<comment type="caution">
    <text evidence="11">The sequence shown here is derived from an EMBL/GenBank/DDBJ whole genome shotgun (WGS) entry which is preliminary data.</text>
</comment>
<sequence>MYRFRVALEGVAVVVRCITTCALTLYGASLVADASTTSPAVNPYSVLAFAVAQLLYALTIAVGYLMFFYALSLPGRTQPITGTRQLWARRAVQLANISSEELDHLPALADLIPQPIDRTSNDFVGRYVPEPLRNLALVYTRQSLAKHLLTEGDKVAVTWLCSDTDQGVHAFVSNYGSLLARILFLPIEETSRTLFSRLLGSRTAELAASADPADVKARTADQAAALSYLTGVLRLYALLGLIFIAFGTNYTGLLIDVLVGSRWSLSAAPQTLAVYCLYIPILAVNGVTEAFVQSVATETQLARLSTVMGITSSIFVISVTLFVGWLEWGAVGVVLANIVSMGCRITYNFRFIRRFQPTGSPRFAWLPSKPTMTAGVIAWALTFASGRYVGWTTWSAKGLHIAVGGLGLVLVAVALLRFDQATVRAALGLLRKRKAD</sequence>
<keyword evidence="12" id="KW-1185">Reference proteome</keyword>
<accession>A0A9W7ZLH1</accession>
<evidence type="ECO:0000256" key="8">
    <source>
        <dbReference type="ARBA" id="ARBA00044793"/>
    </source>
</evidence>
<dbReference type="OrthoDB" id="9979195at2759"/>
<comment type="pathway">
    <text evidence="2">Protein modification; protein glycosylation.</text>
</comment>
<dbReference type="EMBL" id="JANBPT010000879">
    <property type="protein sequence ID" value="KAJ1911933.1"/>
    <property type="molecule type" value="Genomic_DNA"/>
</dbReference>
<reference evidence="11" key="1">
    <citation type="submission" date="2022-07" db="EMBL/GenBank/DDBJ databases">
        <title>Phylogenomic reconstructions and comparative analyses of Kickxellomycotina fungi.</title>
        <authorList>
            <person name="Reynolds N.K."/>
            <person name="Stajich J.E."/>
            <person name="Barry K."/>
            <person name="Grigoriev I.V."/>
            <person name="Crous P."/>
            <person name="Smith M.E."/>
        </authorList>
    </citation>
    <scope>NUCLEOTIDE SEQUENCE</scope>
    <source>
        <strain evidence="11">RSA 861</strain>
    </source>
</reference>
<feature type="transmembrane region" description="Helical" evidence="10">
    <location>
        <begin position="272"/>
        <end position="292"/>
    </location>
</feature>
<feature type="transmembrane region" description="Helical" evidence="10">
    <location>
        <begin position="329"/>
        <end position="349"/>
    </location>
</feature>